<dbReference type="InterPro" id="IPR028618">
    <property type="entry name" value="DEAD_helicase_DeaD"/>
</dbReference>
<dbReference type="Pfam" id="PF03880">
    <property type="entry name" value="DbpA"/>
    <property type="match status" value="1"/>
</dbReference>
<comment type="function">
    <text evidence="10">DEAD-box RNA helicase involved in various cellular processes at low temperature, including ribosome biogenesis, mRNA degradation and translation initiation.</text>
</comment>
<dbReference type="InterPro" id="IPR027417">
    <property type="entry name" value="P-loop_NTPase"/>
</dbReference>
<evidence type="ECO:0000256" key="4">
    <source>
        <dbReference type="ARBA" id="ARBA00022801"/>
    </source>
</evidence>
<feature type="domain" description="Helicase C-terminal" evidence="13">
    <location>
        <begin position="219"/>
        <end position="378"/>
    </location>
</feature>
<dbReference type="EC" id="3.6.4.13" evidence="10"/>
<dbReference type="Pfam" id="PF00270">
    <property type="entry name" value="DEAD"/>
    <property type="match status" value="1"/>
</dbReference>
<dbReference type="InterPro" id="IPR012677">
    <property type="entry name" value="Nucleotide-bd_a/b_plait_sf"/>
</dbReference>
<evidence type="ECO:0000256" key="5">
    <source>
        <dbReference type="ARBA" id="ARBA00022806"/>
    </source>
</evidence>
<dbReference type="GO" id="GO:0070417">
    <property type="term" value="P:cellular response to cold"/>
    <property type="evidence" value="ECO:0007669"/>
    <property type="project" value="InterPro"/>
</dbReference>
<keyword evidence="3 10" id="KW-0547">Nucleotide-binding</keyword>
<evidence type="ECO:0000259" key="14">
    <source>
        <dbReference type="PROSITE" id="PS51195"/>
    </source>
</evidence>
<dbReference type="Pfam" id="PF00271">
    <property type="entry name" value="Helicase_C"/>
    <property type="match status" value="1"/>
</dbReference>
<dbReference type="GO" id="GO:0005829">
    <property type="term" value="C:cytosol"/>
    <property type="evidence" value="ECO:0007669"/>
    <property type="project" value="TreeGrafter"/>
</dbReference>
<dbReference type="SUPFAM" id="SSF52540">
    <property type="entry name" value="P-loop containing nucleoside triphosphate hydrolases"/>
    <property type="match status" value="1"/>
</dbReference>
<keyword evidence="8 10" id="KW-0346">Stress response</keyword>
<evidence type="ECO:0000256" key="3">
    <source>
        <dbReference type="ARBA" id="ARBA00022741"/>
    </source>
</evidence>
<organism evidence="15 16">
    <name type="scientific">Buchnera aphidicola</name>
    <name type="common">Anoecia oenotherae</name>
    <dbReference type="NCBI Taxonomy" id="1241833"/>
    <lineage>
        <taxon>Bacteria</taxon>
        <taxon>Pseudomonadati</taxon>
        <taxon>Pseudomonadota</taxon>
        <taxon>Gammaproteobacteria</taxon>
        <taxon>Enterobacterales</taxon>
        <taxon>Erwiniaceae</taxon>
        <taxon>Buchnera</taxon>
    </lineage>
</organism>
<reference evidence="15 16" key="1">
    <citation type="submission" date="2018-10" db="EMBL/GenBank/DDBJ databases">
        <title>Comparative functional genomics of the obligate endosymbiont Buchnera aphidicola.</title>
        <authorList>
            <person name="Chong R.A."/>
        </authorList>
    </citation>
    <scope>NUCLEOTIDE SEQUENCE [LARGE SCALE GENOMIC DNA]</scope>
    <source>
        <strain evidence="15 16">Aoe</strain>
    </source>
</reference>
<dbReference type="RefSeq" id="WP_158341827.1">
    <property type="nucleotide sequence ID" value="NZ_CP033012.1"/>
</dbReference>
<evidence type="ECO:0000259" key="12">
    <source>
        <dbReference type="PROSITE" id="PS51192"/>
    </source>
</evidence>
<keyword evidence="2 10" id="KW-0963">Cytoplasm</keyword>
<dbReference type="Gene3D" id="3.30.70.330">
    <property type="match status" value="1"/>
</dbReference>
<dbReference type="InterPro" id="IPR014014">
    <property type="entry name" value="RNA_helicase_DEAD_Q_motif"/>
</dbReference>
<keyword evidence="5 10" id="KW-0347">Helicase</keyword>
<dbReference type="CDD" id="cd12499">
    <property type="entry name" value="RRM_EcCsdA_like"/>
    <property type="match status" value="1"/>
</dbReference>
<dbReference type="GO" id="GO:0016887">
    <property type="term" value="F:ATP hydrolysis activity"/>
    <property type="evidence" value="ECO:0007669"/>
    <property type="project" value="RHEA"/>
</dbReference>
<dbReference type="InterPro" id="IPR005580">
    <property type="entry name" value="DbpA/CsdA_RNA-bd_dom"/>
</dbReference>
<evidence type="ECO:0000256" key="8">
    <source>
        <dbReference type="ARBA" id="ARBA00023016"/>
    </source>
</evidence>
<evidence type="ECO:0000256" key="10">
    <source>
        <dbReference type="HAMAP-Rule" id="MF_00964"/>
    </source>
</evidence>
<protein>
    <recommendedName>
        <fullName evidence="10">ATP-dependent RNA helicase DeaD</fullName>
        <ecNumber evidence="10">3.6.4.13</ecNumber>
    </recommendedName>
    <alternativeName>
        <fullName evidence="10">Cold-shock DEAD box protein A</fullName>
    </alternativeName>
</protein>
<dbReference type="Proteomes" id="UP000298677">
    <property type="component" value="Chromosome"/>
</dbReference>
<proteinExistence type="inferred from homology"/>
<dbReference type="InterPro" id="IPR000629">
    <property type="entry name" value="RNA-helicase_DEAD-box_CS"/>
</dbReference>
<dbReference type="GO" id="GO:0000027">
    <property type="term" value="P:ribosomal large subunit assembly"/>
    <property type="evidence" value="ECO:0007669"/>
    <property type="project" value="UniProtKB-UniRule"/>
</dbReference>
<evidence type="ECO:0000313" key="15">
    <source>
        <dbReference type="EMBL" id="QCI19411.1"/>
    </source>
</evidence>
<dbReference type="InterPro" id="IPR057325">
    <property type="entry name" value="DeaD_dimer"/>
</dbReference>
<dbReference type="CDD" id="cd18787">
    <property type="entry name" value="SF2_C_DEAD"/>
    <property type="match status" value="1"/>
</dbReference>
<dbReference type="PROSITE" id="PS51194">
    <property type="entry name" value="HELICASE_CTER"/>
    <property type="match status" value="1"/>
</dbReference>
<evidence type="ECO:0000313" key="16">
    <source>
        <dbReference type="Proteomes" id="UP000298677"/>
    </source>
</evidence>
<dbReference type="InterPro" id="IPR001650">
    <property type="entry name" value="Helicase_C-like"/>
</dbReference>
<dbReference type="CDD" id="cd00268">
    <property type="entry name" value="DEADc"/>
    <property type="match status" value="1"/>
</dbReference>
<dbReference type="SMART" id="SM00487">
    <property type="entry name" value="DEXDc"/>
    <property type="match status" value="1"/>
</dbReference>
<dbReference type="PROSITE" id="PS00039">
    <property type="entry name" value="DEAD_ATP_HELICASE"/>
    <property type="match status" value="1"/>
</dbReference>
<keyword evidence="7 10" id="KW-0694">RNA-binding</keyword>
<dbReference type="Gene3D" id="3.40.50.300">
    <property type="entry name" value="P-loop containing nucleotide triphosphate hydrolases"/>
    <property type="match status" value="2"/>
</dbReference>
<keyword evidence="6 10" id="KW-0067">ATP-binding</keyword>
<dbReference type="GO" id="GO:0003724">
    <property type="term" value="F:RNA helicase activity"/>
    <property type="evidence" value="ECO:0007669"/>
    <property type="project" value="UniProtKB-UniRule"/>
</dbReference>
<dbReference type="FunFam" id="3.40.50.300:FF:000374">
    <property type="entry name" value="ATP-dependent RNA helicase DeaD"/>
    <property type="match status" value="1"/>
</dbReference>
<comment type="catalytic activity">
    <reaction evidence="9 10">
        <text>ATP + H2O = ADP + phosphate + H(+)</text>
        <dbReference type="Rhea" id="RHEA:13065"/>
        <dbReference type="ChEBI" id="CHEBI:15377"/>
        <dbReference type="ChEBI" id="CHEBI:15378"/>
        <dbReference type="ChEBI" id="CHEBI:30616"/>
        <dbReference type="ChEBI" id="CHEBI:43474"/>
        <dbReference type="ChEBI" id="CHEBI:456216"/>
        <dbReference type="EC" id="3.6.4.13"/>
    </reaction>
</comment>
<feature type="short sequence motif" description="Q motif" evidence="11">
    <location>
        <begin position="6"/>
        <end position="34"/>
    </location>
</feature>
<comment type="subcellular location">
    <subcellularLocation>
        <location evidence="1 10">Cytoplasm</location>
    </subcellularLocation>
</comment>
<accession>A0A4D6Y0P0</accession>
<feature type="domain" description="DEAD-box RNA helicase Q" evidence="14">
    <location>
        <begin position="6"/>
        <end position="34"/>
    </location>
</feature>
<dbReference type="FunFam" id="3.30.70.330:FF:000068">
    <property type="entry name" value="ATP-dependent RNA helicase DeaD"/>
    <property type="match status" value="1"/>
</dbReference>
<dbReference type="HAMAP" id="MF_00964">
    <property type="entry name" value="DEAD_helicase_DeaD"/>
    <property type="match status" value="1"/>
</dbReference>
<name>A0A4D6Y0P0_9GAMM</name>
<dbReference type="AlphaFoldDB" id="A0A4D6Y0P0"/>
<dbReference type="FunFam" id="3.40.50.300:FF:000108">
    <property type="entry name" value="ATP-dependent RNA helicase RhlE"/>
    <property type="match status" value="1"/>
</dbReference>
<comment type="similarity">
    <text evidence="10">Belongs to the DEAD box helicase family. DeaD/CsdA subfamily.</text>
</comment>
<evidence type="ECO:0000256" key="6">
    <source>
        <dbReference type="ARBA" id="ARBA00022840"/>
    </source>
</evidence>
<evidence type="ECO:0000256" key="1">
    <source>
        <dbReference type="ARBA" id="ARBA00004496"/>
    </source>
</evidence>
<dbReference type="SMART" id="SM00490">
    <property type="entry name" value="HELICc"/>
    <property type="match status" value="1"/>
</dbReference>
<keyword evidence="16" id="KW-1185">Reference proteome</keyword>
<dbReference type="PANTHER" id="PTHR47963:SF8">
    <property type="entry name" value="ATP-DEPENDENT RNA HELICASE DEAD"/>
    <property type="match status" value="1"/>
</dbReference>
<gene>
    <name evidence="10" type="primary">deaD</name>
    <name evidence="10" type="synonym">csdA</name>
    <name evidence="15" type="ORF">D9V65_01485</name>
</gene>
<dbReference type="InterPro" id="IPR050547">
    <property type="entry name" value="DEAD_box_RNA_helicases"/>
</dbReference>
<dbReference type="GO" id="GO:0006401">
    <property type="term" value="P:RNA catabolic process"/>
    <property type="evidence" value="ECO:0007669"/>
    <property type="project" value="UniProtKB-UniRule"/>
</dbReference>
<sequence>MTHIETSFLKLGLNINLTKSLHEMGYTKPSPIQFSCIPYLLKNYDVLGMAQTGSGKTAAFSLPLLQNLDLLLKLPQVLVLAPTRELAVQVSEAFLVFSKYIKGVQILALYGGQKYENQLRSLKKGPHIVVGTPGRLLDHLKRGTLNLSRLKSLVLDEADEMLRMGFIEDVENIMAKIPKNHQTALFSATMPDAIRKISKRFMKNPKEICIKSNITNKPDIEQSYWIVNIRKTEGLIRFLEVEDFLSALIFVRTKSATLEVSESLEKHGYNSAALNGDMNQALREQTLEKLRTGKLDILIATDVAARGLDVDRLTLVINYDIPMDVESYVHRIGRTGRAGRTGKALLFVEYREKRLLRNIERITKSKIFETKLPNNSLLTEKRLKKINLKIEKQLNSKDLVDYQLILKKLKCFEHIAIEKLAAALLKMAQGKRSLIIKSEPSYKTNKFIISKNSTKPFNNFKKNKFRKDKNILMNIYKIDVGRNDGVEVRHIVGAIANEGNLSSKDIGNVRLFPIYSTIELPVSLPAKTLNFFSKTRILNKLINIRLISNNKNYKLKKYNEKARFFNKKTFLKYVPERKKVNRRRTSQN</sequence>
<dbReference type="InterPro" id="IPR044742">
    <property type="entry name" value="DEAD/DEAH_RhlB"/>
</dbReference>
<dbReference type="PROSITE" id="PS51192">
    <property type="entry name" value="HELICASE_ATP_BIND_1"/>
    <property type="match status" value="1"/>
</dbReference>
<dbReference type="InterPro" id="IPR011545">
    <property type="entry name" value="DEAD/DEAH_box_helicase_dom"/>
</dbReference>
<dbReference type="InterPro" id="IPR014001">
    <property type="entry name" value="Helicase_ATP-bd"/>
</dbReference>
<dbReference type="EMBL" id="CP033012">
    <property type="protein sequence ID" value="QCI19411.1"/>
    <property type="molecule type" value="Genomic_DNA"/>
</dbReference>
<evidence type="ECO:0000256" key="9">
    <source>
        <dbReference type="ARBA" id="ARBA00047984"/>
    </source>
</evidence>
<dbReference type="GO" id="GO:0005524">
    <property type="term" value="F:ATP binding"/>
    <property type="evidence" value="ECO:0007669"/>
    <property type="project" value="UniProtKB-UniRule"/>
</dbReference>
<evidence type="ECO:0000256" key="11">
    <source>
        <dbReference type="PROSITE-ProRule" id="PRU00552"/>
    </source>
</evidence>
<evidence type="ECO:0000259" key="13">
    <source>
        <dbReference type="PROSITE" id="PS51194"/>
    </source>
</evidence>
<evidence type="ECO:0000256" key="2">
    <source>
        <dbReference type="ARBA" id="ARBA00022490"/>
    </source>
</evidence>
<feature type="domain" description="Helicase ATP-binding" evidence="12">
    <location>
        <begin position="37"/>
        <end position="208"/>
    </location>
</feature>
<dbReference type="Pfam" id="PF25399">
    <property type="entry name" value="DeaD_dimer"/>
    <property type="match status" value="1"/>
</dbReference>
<dbReference type="OrthoDB" id="9805696at2"/>
<dbReference type="PROSITE" id="PS51195">
    <property type="entry name" value="Q_MOTIF"/>
    <property type="match status" value="1"/>
</dbReference>
<keyword evidence="4 10" id="KW-0378">Hydrolase</keyword>
<dbReference type="InterPro" id="IPR034415">
    <property type="entry name" value="CsdA_RRM"/>
</dbReference>
<evidence type="ECO:0000256" key="7">
    <source>
        <dbReference type="ARBA" id="ARBA00022884"/>
    </source>
</evidence>
<dbReference type="PANTHER" id="PTHR47963">
    <property type="entry name" value="DEAD-BOX ATP-DEPENDENT RNA HELICASE 47, MITOCHONDRIAL"/>
    <property type="match status" value="1"/>
</dbReference>
<dbReference type="GO" id="GO:0033592">
    <property type="term" value="F:RNA strand annealing activity"/>
    <property type="evidence" value="ECO:0007669"/>
    <property type="project" value="TreeGrafter"/>
</dbReference>
<dbReference type="GO" id="GO:0005840">
    <property type="term" value="C:ribosome"/>
    <property type="evidence" value="ECO:0007669"/>
    <property type="project" value="TreeGrafter"/>
</dbReference>